<dbReference type="InterPro" id="IPR001117">
    <property type="entry name" value="Cu-oxidase_2nd"/>
</dbReference>
<dbReference type="InterPro" id="IPR008972">
    <property type="entry name" value="Cupredoxin"/>
</dbReference>
<dbReference type="RefSeq" id="WP_307163933.1">
    <property type="nucleotide sequence ID" value="NZ_JAUSWV010000002.1"/>
</dbReference>
<evidence type="ECO:0000313" key="7">
    <source>
        <dbReference type="EMBL" id="MDQ0581715.1"/>
    </source>
</evidence>
<evidence type="ECO:0000256" key="1">
    <source>
        <dbReference type="ARBA" id="ARBA00022723"/>
    </source>
</evidence>
<dbReference type="Pfam" id="PF00394">
    <property type="entry name" value="Cu-oxidase"/>
    <property type="match status" value="1"/>
</dbReference>
<dbReference type="InterPro" id="IPR011706">
    <property type="entry name" value="Cu-oxidase_C"/>
</dbReference>
<dbReference type="InterPro" id="IPR045087">
    <property type="entry name" value="Cu-oxidase_fam"/>
</dbReference>
<dbReference type="EMBL" id="JAUSWV010000002">
    <property type="protein sequence ID" value="MDQ0581715.1"/>
    <property type="molecule type" value="Genomic_DNA"/>
</dbReference>
<dbReference type="PROSITE" id="PS51318">
    <property type="entry name" value="TAT"/>
    <property type="match status" value="1"/>
</dbReference>
<keyword evidence="2" id="KW-0560">Oxidoreductase</keyword>
<evidence type="ECO:0000259" key="4">
    <source>
        <dbReference type="Pfam" id="PF00394"/>
    </source>
</evidence>
<dbReference type="InterPro" id="IPR011707">
    <property type="entry name" value="Cu-oxidase-like_N"/>
</dbReference>
<dbReference type="CDD" id="cd13853">
    <property type="entry name" value="CuRO_1_Tth-MCO_like"/>
    <property type="match status" value="1"/>
</dbReference>
<name>A0ABU0NRE4_STRRH</name>
<protein>
    <submittedName>
        <fullName evidence="7">FtsP/CotA-like multicopper oxidase with cupredoxin domain</fullName>
    </submittedName>
</protein>
<comment type="caution">
    <text evidence="7">The sequence shown here is derived from an EMBL/GenBank/DDBJ whole genome shotgun (WGS) entry which is preliminary data.</text>
</comment>
<feature type="domain" description="Plastocyanin-like" evidence="4">
    <location>
        <begin position="240"/>
        <end position="323"/>
    </location>
</feature>
<feature type="domain" description="Plastocyanin-like" evidence="5">
    <location>
        <begin position="417"/>
        <end position="503"/>
    </location>
</feature>
<feature type="region of interest" description="Disordered" evidence="3">
    <location>
        <begin position="29"/>
        <end position="53"/>
    </location>
</feature>
<evidence type="ECO:0000259" key="6">
    <source>
        <dbReference type="Pfam" id="PF07732"/>
    </source>
</evidence>
<reference evidence="7 8" key="1">
    <citation type="submission" date="2023-07" db="EMBL/GenBank/DDBJ databases">
        <title>Comparative genomics of wheat-associated soil bacteria to identify genetic determinants of phenazine resistance.</title>
        <authorList>
            <person name="Mouncey N."/>
        </authorList>
    </citation>
    <scope>NUCLEOTIDE SEQUENCE [LARGE SCALE GENOMIC DNA]</scope>
    <source>
        <strain evidence="7 8">B2I6</strain>
    </source>
</reference>
<dbReference type="InterPro" id="IPR006311">
    <property type="entry name" value="TAT_signal"/>
</dbReference>
<dbReference type="InterPro" id="IPR002355">
    <property type="entry name" value="Cu_oxidase_Cu_BS"/>
</dbReference>
<sequence length="509" mass="54992">MTSLARRGVLKCLPVAAGAVMTGVAGSPRAVARQEGDPSFPQPEIRSSAPRTGRLETRLTVGFTEQVIPGVGTVTTRTYEGVIPGPTLRVRPGDSLEIEHINALPPNDGAAHHDMNVPHHFNTFNLHTHGMHVDPTGEADNIYRTFEPSDTPGDTTTHRSRVEVPADHPAGTFWYHPHHHGSTATQLLGGMGGALVVEGDVDEVPEIAAAKDVVVFISELKLSGGRVPDLTSHGTYEGLDSTFLVNGAKNPVLTIAPGEVQRWRVVNAGAVTAHFLSLRGHEMHQIACDGITFMEPVATSGLTLPMGGRVDVLIRGGEPGTYKLTGGGPSQTLLTLVVTGEPRSMPLPTSLPGRSTSLPEPTRTRHLIFRSDENVFSGAFPNAYRILGDGETPPADPLAGRSDLAWGRLAADFVNQRVRLGEVEEWTVVNDSHAHSHHPFHLHTNHFLLTAVDNRRLAAPVWHDTVSVPPNGSITFRLRAEDFTGRSMLHCHQLQHGDEGMMQIVDYVR</sequence>
<dbReference type="SUPFAM" id="SSF49503">
    <property type="entry name" value="Cupredoxins"/>
    <property type="match status" value="3"/>
</dbReference>
<dbReference type="Pfam" id="PF07731">
    <property type="entry name" value="Cu-oxidase_2"/>
    <property type="match status" value="1"/>
</dbReference>
<organism evidence="7 8">
    <name type="scientific">Streptomyces rishiriensis</name>
    <dbReference type="NCBI Taxonomy" id="68264"/>
    <lineage>
        <taxon>Bacteria</taxon>
        <taxon>Bacillati</taxon>
        <taxon>Actinomycetota</taxon>
        <taxon>Actinomycetes</taxon>
        <taxon>Kitasatosporales</taxon>
        <taxon>Streptomycetaceae</taxon>
        <taxon>Streptomyces</taxon>
    </lineage>
</organism>
<evidence type="ECO:0000313" key="8">
    <source>
        <dbReference type="Proteomes" id="UP001230654"/>
    </source>
</evidence>
<gene>
    <name evidence="7" type="ORF">QF030_003893</name>
</gene>
<accession>A0ABU0NRE4</accession>
<evidence type="ECO:0000256" key="2">
    <source>
        <dbReference type="ARBA" id="ARBA00023002"/>
    </source>
</evidence>
<dbReference type="PROSITE" id="PS00080">
    <property type="entry name" value="MULTICOPPER_OXIDASE2"/>
    <property type="match status" value="1"/>
</dbReference>
<evidence type="ECO:0000256" key="3">
    <source>
        <dbReference type="SAM" id="MobiDB-lite"/>
    </source>
</evidence>
<proteinExistence type="predicted"/>
<keyword evidence="8" id="KW-1185">Reference proteome</keyword>
<evidence type="ECO:0000259" key="5">
    <source>
        <dbReference type="Pfam" id="PF07731"/>
    </source>
</evidence>
<dbReference type="Proteomes" id="UP001230654">
    <property type="component" value="Unassembled WGS sequence"/>
</dbReference>
<dbReference type="Gene3D" id="2.60.40.420">
    <property type="entry name" value="Cupredoxins - blue copper proteins"/>
    <property type="match status" value="3"/>
</dbReference>
<dbReference type="Pfam" id="PF07732">
    <property type="entry name" value="Cu-oxidase_3"/>
    <property type="match status" value="1"/>
</dbReference>
<dbReference type="PANTHER" id="PTHR11709">
    <property type="entry name" value="MULTI-COPPER OXIDASE"/>
    <property type="match status" value="1"/>
</dbReference>
<dbReference type="PANTHER" id="PTHR11709:SF518">
    <property type="entry name" value="MULTICOPPER OXIDASE"/>
    <property type="match status" value="1"/>
</dbReference>
<keyword evidence="1" id="KW-0479">Metal-binding</keyword>
<feature type="domain" description="Plastocyanin-like" evidence="6">
    <location>
        <begin position="73"/>
        <end position="199"/>
    </location>
</feature>